<protein>
    <submittedName>
        <fullName evidence="1">Uncharacterized protein</fullName>
    </submittedName>
</protein>
<evidence type="ECO:0000313" key="2">
    <source>
        <dbReference type="Proteomes" id="UP000828048"/>
    </source>
</evidence>
<gene>
    <name evidence="1" type="ORF">Vadar_005830</name>
</gene>
<keyword evidence="2" id="KW-1185">Reference proteome</keyword>
<reference evidence="1 2" key="1">
    <citation type="journal article" date="2021" name="Hortic Res">
        <title>High-quality reference genome and annotation aids understanding of berry development for evergreen blueberry (Vaccinium darrowii).</title>
        <authorList>
            <person name="Yu J."/>
            <person name="Hulse-Kemp A.M."/>
            <person name="Babiker E."/>
            <person name="Staton M."/>
        </authorList>
    </citation>
    <scope>NUCLEOTIDE SEQUENCE [LARGE SCALE GENOMIC DNA]</scope>
    <source>
        <strain evidence="2">cv. NJ 8807/NJ 8810</strain>
        <tissue evidence="1">Young leaf</tissue>
    </source>
</reference>
<proteinExistence type="predicted"/>
<comment type="caution">
    <text evidence="1">The sequence shown here is derived from an EMBL/GenBank/DDBJ whole genome shotgun (WGS) entry which is preliminary data.</text>
</comment>
<name>A0ACB7Z3G1_9ERIC</name>
<organism evidence="1 2">
    <name type="scientific">Vaccinium darrowii</name>
    <dbReference type="NCBI Taxonomy" id="229202"/>
    <lineage>
        <taxon>Eukaryota</taxon>
        <taxon>Viridiplantae</taxon>
        <taxon>Streptophyta</taxon>
        <taxon>Embryophyta</taxon>
        <taxon>Tracheophyta</taxon>
        <taxon>Spermatophyta</taxon>
        <taxon>Magnoliopsida</taxon>
        <taxon>eudicotyledons</taxon>
        <taxon>Gunneridae</taxon>
        <taxon>Pentapetalae</taxon>
        <taxon>asterids</taxon>
        <taxon>Ericales</taxon>
        <taxon>Ericaceae</taxon>
        <taxon>Vaccinioideae</taxon>
        <taxon>Vaccinieae</taxon>
        <taxon>Vaccinium</taxon>
    </lineage>
</organism>
<dbReference type="EMBL" id="CM037154">
    <property type="protein sequence ID" value="KAH7859818.1"/>
    <property type="molecule type" value="Genomic_DNA"/>
</dbReference>
<dbReference type="Proteomes" id="UP000828048">
    <property type="component" value="Chromosome 4"/>
</dbReference>
<sequence length="391" mass="42878">MADTEVLELEEGTGDSEGNISLCLMGRVLNPKPINLGAVTNIINSAWKTRAPVRITPWGNNNTFLFKFDSVEEKMHILKDGPWSIMNNLLVLKALEDGMIMSEIDFSRCPIWVQIHGLPVDKMSQPNAKIIGKRFGKLLAIECSGVEVAIAQGETVVGQPTVDHNMDRATRVVVIPSEHVNIHSPQQFPPTSEGERSKRPAITQGTDVTNSEGTEVQPTPFNQPANLHNTTTYHSISPIPTTTPCDPIPSSFDQTLAMGLQNLSIKRKWGEDFVEQGKSKILRLCGSPAVNSSSSTKPATKPSLKPKPRITRSPRKCSNRITDSNLSRNEVVIKGKPCGVVDSLCEVPIKSQNHFVDSEFTRVPVEVITQEDGDQFDEGRVAGPEQPQSIC</sequence>
<accession>A0ACB7Z3G1</accession>
<evidence type="ECO:0000313" key="1">
    <source>
        <dbReference type="EMBL" id="KAH7859818.1"/>
    </source>
</evidence>